<dbReference type="PROSITE" id="PS51128">
    <property type="entry name" value="ZF_DKSA_2"/>
    <property type="match status" value="1"/>
</dbReference>
<dbReference type="Gene3D" id="1.20.120.910">
    <property type="entry name" value="DksA, coiled-coil domain"/>
    <property type="match status" value="1"/>
</dbReference>
<evidence type="ECO:0000313" key="6">
    <source>
        <dbReference type="EMBL" id="ECF8220531.1"/>
    </source>
</evidence>
<dbReference type="SUPFAM" id="SSF57716">
    <property type="entry name" value="Glucocorticoid receptor-like (DNA-binding domain)"/>
    <property type="match status" value="1"/>
</dbReference>
<feature type="domain" description="Zinc finger DksA/TraR C4-type" evidence="5">
    <location>
        <begin position="14"/>
        <end position="39"/>
    </location>
</feature>
<dbReference type="AlphaFoldDB" id="A0A5Y2UAQ1"/>
<name>A0A5Y2UAQ1_SALER</name>
<sequence length="53" mass="5860">MRQAHQNTPASAVRYCEDCGILIPAARLAVLPDAVCCVDYQALREAYGVDQHR</sequence>
<dbReference type="PROSITE" id="PS01102">
    <property type="entry name" value="ZF_DKSA_1"/>
    <property type="match status" value="1"/>
</dbReference>
<dbReference type="Pfam" id="PF01258">
    <property type="entry name" value="zf-dskA_traR"/>
    <property type="match status" value="1"/>
</dbReference>
<evidence type="ECO:0000256" key="2">
    <source>
        <dbReference type="ARBA" id="ARBA00022771"/>
    </source>
</evidence>
<keyword evidence="1" id="KW-0479">Metal-binding</keyword>
<feature type="zinc finger region" description="dksA C4-type" evidence="4">
    <location>
        <begin position="16"/>
        <end position="40"/>
    </location>
</feature>
<accession>A0A5Y2UAQ1</accession>
<dbReference type="EMBL" id="AAIMKU010000007">
    <property type="protein sequence ID" value="ECF8220531.1"/>
    <property type="molecule type" value="Genomic_DNA"/>
</dbReference>
<evidence type="ECO:0000256" key="3">
    <source>
        <dbReference type="ARBA" id="ARBA00022833"/>
    </source>
</evidence>
<reference evidence="6" key="1">
    <citation type="submission" date="2018-07" db="EMBL/GenBank/DDBJ databases">
        <authorList>
            <consortium name="PulseNet: The National Subtyping Network for Foodborne Disease Surveillance"/>
            <person name="Tarr C.L."/>
            <person name="Trees E."/>
            <person name="Katz L.S."/>
            <person name="Carleton-Romer H.A."/>
            <person name="Stroika S."/>
            <person name="Kucerova Z."/>
            <person name="Roache K.F."/>
            <person name="Sabol A.L."/>
            <person name="Besser J."/>
            <person name="Gerner-Smidt P."/>
        </authorList>
    </citation>
    <scope>NUCLEOTIDE SEQUENCE</scope>
    <source>
        <strain evidence="6">PNUSAS031571</strain>
    </source>
</reference>
<dbReference type="GO" id="GO:0008270">
    <property type="term" value="F:zinc ion binding"/>
    <property type="evidence" value="ECO:0007669"/>
    <property type="project" value="UniProtKB-KW"/>
</dbReference>
<proteinExistence type="predicted"/>
<protein>
    <recommendedName>
        <fullName evidence="5">Zinc finger DksA/TraR C4-type domain-containing protein</fullName>
    </recommendedName>
</protein>
<evidence type="ECO:0000259" key="5">
    <source>
        <dbReference type="Pfam" id="PF01258"/>
    </source>
</evidence>
<dbReference type="InterPro" id="IPR020458">
    <property type="entry name" value="Znf_DskA_TraR_CS"/>
</dbReference>
<keyword evidence="2" id="KW-0863">Zinc-finger</keyword>
<evidence type="ECO:0000256" key="1">
    <source>
        <dbReference type="ARBA" id="ARBA00022723"/>
    </source>
</evidence>
<keyword evidence="3" id="KW-0862">Zinc</keyword>
<organism evidence="6">
    <name type="scientific">Salmonella enterica</name>
    <name type="common">Salmonella choleraesuis</name>
    <dbReference type="NCBI Taxonomy" id="28901"/>
    <lineage>
        <taxon>Bacteria</taxon>
        <taxon>Pseudomonadati</taxon>
        <taxon>Pseudomonadota</taxon>
        <taxon>Gammaproteobacteria</taxon>
        <taxon>Enterobacterales</taxon>
        <taxon>Enterobacteriaceae</taxon>
        <taxon>Salmonella</taxon>
    </lineage>
</organism>
<gene>
    <name evidence="6" type="ORF">C3073_14285</name>
</gene>
<dbReference type="InterPro" id="IPR000962">
    <property type="entry name" value="Znf_DskA_TraR"/>
</dbReference>
<comment type="caution">
    <text evidence="6">The sequence shown here is derived from an EMBL/GenBank/DDBJ whole genome shotgun (WGS) entry which is preliminary data.</text>
</comment>
<evidence type="ECO:0000256" key="4">
    <source>
        <dbReference type="PROSITE-ProRule" id="PRU00510"/>
    </source>
</evidence>